<name>A0ABP7P5A6_9GAMM</name>
<keyword evidence="3" id="KW-1133">Transmembrane helix</keyword>
<dbReference type="RefSeq" id="WP_344805423.1">
    <property type="nucleotide sequence ID" value="NZ_BAABBO010000009.1"/>
</dbReference>
<comment type="caution">
    <text evidence="4">The sequence shown here is derived from an EMBL/GenBank/DDBJ whole genome shotgun (WGS) entry which is preliminary data.</text>
</comment>
<accession>A0ABP7P5A6</accession>
<gene>
    <name evidence="4" type="ORF">GCM10022278_17650</name>
</gene>
<feature type="transmembrane region" description="Helical" evidence="3">
    <location>
        <begin position="27"/>
        <end position="48"/>
    </location>
</feature>
<dbReference type="Pfam" id="PF20567">
    <property type="entry name" value="DUF6776"/>
    <property type="match status" value="2"/>
</dbReference>
<dbReference type="InterPro" id="IPR046703">
    <property type="entry name" value="DUF6776"/>
</dbReference>
<sequence length="268" mass="29821">MKDRKALAKEKLVVAPQRPENRLRNRVFSWLAISIALGGGLLVGWMTAASTFQYSETTAARALDSLQDAQARILELTQTYEAMNRSAEIDRITAAESRAVIARLEDRLDQLTEDVTFYKSIMAPSDTNKGLQVKDFSLKPTGEPRTFTYRLVLTQVADNERYAEGVVAVSIQGTRDVTRRPSRPSRKPAAIKGATNAGSPSDEEILSLRDLTGSEELGIRFKFRYFQNIEGKFVLPEHFEPEQVQVVAQAKGARASKAEQTFPWNPGA</sequence>
<feature type="coiled-coil region" evidence="1">
    <location>
        <begin position="59"/>
        <end position="121"/>
    </location>
</feature>
<evidence type="ECO:0000313" key="5">
    <source>
        <dbReference type="Proteomes" id="UP001501337"/>
    </source>
</evidence>
<evidence type="ECO:0000256" key="2">
    <source>
        <dbReference type="SAM" id="MobiDB-lite"/>
    </source>
</evidence>
<keyword evidence="3" id="KW-0812">Transmembrane</keyword>
<keyword evidence="5" id="KW-1185">Reference proteome</keyword>
<proteinExistence type="predicted"/>
<evidence type="ECO:0000313" key="4">
    <source>
        <dbReference type="EMBL" id="GAA3959968.1"/>
    </source>
</evidence>
<organism evidence="4 5">
    <name type="scientific">Allohahella marinimesophila</name>
    <dbReference type="NCBI Taxonomy" id="1054972"/>
    <lineage>
        <taxon>Bacteria</taxon>
        <taxon>Pseudomonadati</taxon>
        <taxon>Pseudomonadota</taxon>
        <taxon>Gammaproteobacteria</taxon>
        <taxon>Oceanospirillales</taxon>
        <taxon>Hahellaceae</taxon>
        <taxon>Allohahella</taxon>
    </lineage>
</organism>
<evidence type="ECO:0000256" key="3">
    <source>
        <dbReference type="SAM" id="Phobius"/>
    </source>
</evidence>
<feature type="region of interest" description="Disordered" evidence="2">
    <location>
        <begin position="177"/>
        <end position="201"/>
    </location>
</feature>
<dbReference type="Proteomes" id="UP001501337">
    <property type="component" value="Unassembled WGS sequence"/>
</dbReference>
<keyword evidence="1" id="KW-0175">Coiled coil</keyword>
<protein>
    <submittedName>
        <fullName evidence="4">Uncharacterized protein</fullName>
    </submittedName>
</protein>
<dbReference type="EMBL" id="BAABBO010000009">
    <property type="protein sequence ID" value="GAA3959968.1"/>
    <property type="molecule type" value="Genomic_DNA"/>
</dbReference>
<evidence type="ECO:0000256" key="1">
    <source>
        <dbReference type="SAM" id="Coils"/>
    </source>
</evidence>
<reference evidence="5" key="1">
    <citation type="journal article" date="2019" name="Int. J. Syst. Evol. Microbiol.">
        <title>The Global Catalogue of Microorganisms (GCM) 10K type strain sequencing project: providing services to taxonomists for standard genome sequencing and annotation.</title>
        <authorList>
            <consortium name="The Broad Institute Genomics Platform"/>
            <consortium name="The Broad Institute Genome Sequencing Center for Infectious Disease"/>
            <person name="Wu L."/>
            <person name="Ma J."/>
        </authorList>
    </citation>
    <scope>NUCLEOTIDE SEQUENCE [LARGE SCALE GENOMIC DNA]</scope>
    <source>
        <strain evidence="5">JCM 17555</strain>
    </source>
</reference>
<keyword evidence="3" id="KW-0472">Membrane</keyword>